<dbReference type="FunFam" id="3.80.10.10:FF:001360">
    <property type="entry name" value="Uncharacterized protein"/>
    <property type="match status" value="1"/>
</dbReference>
<dbReference type="RefSeq" id="XP_017888071.1">
    <property type="nucleotide sequence ID" value="XM_018032582.2"/>
</dbReference>
<dbReference type="GeneID" id="108629745"/>
<dbReference type="Gene3D" id="3.80.10.10">
    <property type="entry name" value="Ribonuclease Inhibitor"/>
    <property type="match status" value="2"/>
</dbReference>
<dbReference type="SUPFAM" id="SSF52058">
    <property type="entry name" value="L domain-like"/>
    <property type="match status" value="1"/>
</dbReference>
<dbReference type="GO" id="GO:0005615">
    <property type="term" value="C:extracellular space"/>
    <property type="evidence" value="ECO:0007669"/>
    <property type="project" value="TreeGrafter"/>
</dbReference>
<protein>
    <submittedName>
        <fullName evidence="6">Leucine-rich repeat-containing protein 15-like isoform X1</fullName>
    </submittedName>
</protein>
<dbReference type="Proteomes" id="UP000694925">
    <property type="component" value="Unplaced"/>
</dbReference>
<name>A0AAJ7JAC3_9HYME</name>
<dbReference type="GO" id="GO:0031012">
    <property type="term" value="C:extracellular matrix"/>
    <property type="evidence" value="ECO:0007669"/>
    <property type="project" value="TreeGrafter"/>
</dbReference>
<keyword evidence="3" id="KW-0677">Repeat</keyword>
<dbReference type="PROSITE" id="PS51450">
    <property type="entry name" value="LRR"/>
    <property type="match status" value="1"/>
</dbReference>
<evidence type="ECO:0000256" key="1">
    <source>
        <dbReference type="ARBA" id="ARBA00022614"/>
    </source>
</evidence>
<feature type="signal peptide" evidence="4">
    <location>
        <begin position="1"/>
        <end position="17"/>
    </location>
</feature>
<keyword evidence="2 4" id="KW-0732">Signal</keyword>
<organism evidence="5 6">
    <name type="scientific">Ceratina calcarata</name>
    <dbReference type="NCBI Taxonomy" id="156304"/>
    <lineage>
        <taxon>Eukaryota</taxon>
        <taxon>Metazoa</taxon>
        <taxon>Ecdysozoa</taxon>
        <taxon>Arthropoda</taxon>
        <taxon>Hexapoda</taxon>
        <taxon>Insecta</taxon>
        <taxon>Pterygota</taxon>
        <taxon>Neoptera</taxon>
        <taxon>Endopterygota</taxon>
        <taxon>Hymenoptera</taxon>
        <taxon>Apocrita</taxon>
        <taxon>Aculeata</taxon>
        <taxon>Apoidea</taxon>
        <taxon>Anthophila</taxon>
        <taxon>Apidae</taxon>
        <taxon>Ceratina</taxon>
        <taxon>Zadontomerus</taxon>
    </lineage>
</organism>
<reference evidence="6" key="1">
    <citation type="submission" date="2025-08" db="UniProtKB">
        <authorList>
            <consortium name="RefSeq"/>
        </authorList>
    </citation>
    <scope>IDENTIFICATION</scope>
    <source>
        <tissue evidence="6">Whole body</tissue>
    </source>
</reference>
<dbReference type="AlphaFoldDB" id="A0AAJ7JAC3"/>
<evidence type="ECO:0000256" key="2">
    <source>
        <dbReference type="ARBA" id="ARBA00022729"/>
    </source>
</evidence>
<feature type="chain" id="PRO_5042520170" evidence="4">
    <location>
        <begin position="18"/>
        <end position="610"/>
    </location>
</feature>
<gene>
    <name evidence="6" type="primary">LOC108629745</name>
</gene>
<evidence type="ECO:0000313" key="5">
    <source>
        <dbReference type="Proteomes" id="UP000694925"/>
    </source>
</evidence>
<dbReference type="Pfam" id="PF13855">
    <property type="entry name" value="LRR_8"/>
    <property type="match status" value="2"/>
</dbReference>
<keyword evidence="5" id="KW-1185">Reference proteome</keyword>
<evidence type="ECO:0000313" key="6">
    <source>
        <dbReference type="RefSeq" id="XP_017888071.1"/>
    </source>
</evidence>
<dbReference type="PANTHER" id="PTHR24373">
    <property type="entry name" value="SLIT RELATED LEUCINE-RICH REPEAT NEURONAL PROTEIN"/>
    <property type="match status" value="1"/>
</dbReference>
<accession>A0AAJ7JAC3</accession>
<dbReference type="SMART" id="SM00369">
    <property type="entry name" value="LRR_TYP"/>
    <property type="match status" value="8"/>
</dbReference>
<evidence type="ECO:0000256" key="4">
    <source>
        <dbReference type="SAM" id="SignalP"/>
    </source>
</evidence>
<dbReference type="KEGG" id="ccal:108629745"/>
<dbReference type="PANTHER" id="PTHR24373:SF307">
    <property type="entry name" value="TLR4 INTERACTOR WITH LEUCINE RICH REPEATS"/>
    <property type="match status" value="1"/>
</dbReference>
<sequence>MTVTFILVLTLLNECFGQVIDIGDIWEVKCPPGCSCEVQKFVDLPLHRWTKTDQDQNPTNDGDFDFGSNVDNSMIPEFLKVAICAVTEDYEELLDKLPSDIQVFTILQSVSIADFEILLRSATFQRFTDLISLDVQGSEPLHNNLQKKEGGILLSVDSLYPLGMNLLYLNLERVKLTSLSPTRKNKANLVVKPMSTDDGNRNKQLLNNVSQSTGHRLIFLSQQNSGENEDKEILPYDVYKQEMEGYRETVALFAGLGALTHLRIYDCDLKDISWHMFDGLNSLVHLSLEKNSLKFIPEFCFYGTPNLKVLSLAGNQLLTLKSVDLAGLLMLEDLDLRGNNLTFLSELSFPPFPILKIADFRNNPLESIFPSTFEIMNTTLKLYLGGDSKLYLQKNSFLGLRNLEILHLHNLEIPMLERFVFQGMPELIELKTRGNITSIEFDAFVDLIKLIDLDLSDCHIRRISMDAFYGLENVKRIDLSNNELESIPPGLFSAQQQRQLREVILSKNKLTSLPLDFFKTLRAPSHQSQLTTLRLDGNPWDCTCSMVTWNPQLVNRWRETAPRCSTPKRLKNWGVFYALRKGGLQCRTLKRRRAKKISPGRDSYEDNIIS</sequence>
<dbReference type="InterPro" id="IPR001611">
    <property type="entry name" value="Leu-rich_rpt"/>
</dbReference>
<keyword evidence="1" id="KW-0433">Leucine-rich repeat</keyword>
<dbReference type="InterPro" id="IPR050328">
    <property type="entry name" value="Dev_Immune_Receptor"/>
</dbReference>
<dbReference type="InterPro" id="IPR032675">
    <property type="entry name" value="LRR_dom_sf"/>
</dbReference>
<evidence type="ECO:0000256" key="3">
    <source>
        <dbReference type="ARBA" id="ARBA00022737"/>
    </source>
</evidence>
<dbReference type="InterPro" id="IPR003591">
    <property type="entry name" value="Leu-rich_rpt_typical-subtyp"/>
</dbReference>
<proteinExistence type="predicted"/>